<dbReference type="AlphaFoldDB" id="A0A6G1Q2G5"/>
<accession>A0A6G1Q2G5</accession>
<dbReference type="PANTHER" id="PTHR22666">
    <property type="entry name" value="MYB_SANT-LIKE DNA-BINDING DOMAIN-CONTAINING PROTEIN 1"/>
    <property type="match status" value="1"/>
</dbReference>
<dbReference type="InterPro" id="IPR044822">
    <property type="entry name" value="Myb_DNA-bind_4"/>
</dbReference>
<organism evidence="3 4">
    <name type="scientific">Channa argus</name>
    <name type="common">Northern snakehead</name>
    <name type="synonym">Ophicephalus argus</name>
    <dbReference type="NCBI Taxonomy" id="215402"/>
    <lineage>
        <taxon>Eukaryota</taxon>
        <taxon>Metazoa</taxon>
        <taxon>Chordata</taxon>
        <taxon>Craniata</taxon>
        <taxon>Vertebrata</taxon>
        <taxon>Euteleostomi</taxon>
        <taxon>Actinopterygii</taxon>
        <taxon>Neopterygii</taxon>
        <taxon>Teleostei</taxon>
        <taxon>Neoteleostei</taxon>
        <taxon>Acanthomorphata</taxon>
        <taxon>Anabantaria</taxon>
        <taxon>Anabantiformes</taxon>
        <taxon>Channoidei</taxon>
        <taxon>Channidae</taxon>
        <taxon>Channa</taxon>
    </lineage>
</organism>
<keyword evidence="4" id="KW-1185">Reference proteome</keyword>
<feature type="compositionally biased region" description="Pro residues" evidence="1">
    <location>
        <begin position="107"/>
        <end position="149"/>
    </location>
</feature>
<dbReference type="GO" id="GO:0016604">
    <property type="term" value="C:nuclear body"/>
    <property type="evidence" value="ECO:0007669"/>
    <property type="project" value="TreeGrafter"/>
</dbReference>
<reference evidence="3 4" key="1">
    <citation type="submission" date="2019-02" db="EMBL/GenBank/DDBJ databases">
        <title>Opniocepnalus argus genome.</title>
        <authorList>
            <person name="Zhou C."/>
            <person name="Xiao S."/>
        </authorList>
    </citation>
    <scope>NUCLEOTIDE SEQUENCE [LARGE SCALE GENOMIC DNA]</scope>
    <source>
        <strain evidence="3">OARG1902GOOAL</strain>
        <tissue evidence="3">Muscle</tissue>
    </source>
</reference>
<dbReference type="EMBL" id="CM015723">
    <property type="protein sequence ID" value="KAF3696649.1"/>
    <property type="molecule type" value="Genomic_DNA"/>
</dbReference>
<gene>
    <name evidence="3" type="ORF">EXN66_Car012327</name>
</gene>
<dbReference type="Proteomes" id="UP000503349">
    <property type="component" value="Chromosome 12"/>
</dbReference>
<proteinExistence type="predicted"/>
<evidence type="ECO:0000313" key="4">
    <source>
        <dbReference type="Proteomes" id="UP000503349"/>
    </source>
</evidence>
<dbReference type="InterPro" id="IPR026095">
    <property type="entry name" value="Myb/SANT-like_DNA-bd_dom_prot"/>
</dbReference>
<evidence type="ECO:0000256" key="1">
    <source>
        <dbReference type="SAM" id="MobiDB-lite"/>
    </source>
</evidence>
<dbReference type="GO" id="GO:0045893">
    <property type="term" value="P:positive regulation of DNA-templated transcription"/>
    <property type="evidence" value="ECO:0007669"/>
    <property type="project" value="TreeGrafter"/>
</dbReference>
<name>A0A6G1Q2G5_CHAAH</name>
<feature type="domain" description="Myb/SANT-like DNA-binding" evidence="2">
    <location>
        <begin position="2"/>
        <end position="89"/>
    </location>
</feature>
<feature type="region of interest" description="Disordered" evidence="1">
    <location>
        <begin position="92"/>
        <end position="153"/>
    </location>
</feature>
<dbReference type="Gene3D" id="1.10.10.60">
    <property type="entry name" value="Homeodomain-like"/>
    <property type="match status" value="1"/>
</dbReference>
<dbReference type="PANTHER" id="PTHR22666:SF3">
    <property type="entry name" value="MYB_SANT-LIKE DNA-BINDING DOMAIN-CONTAINING PROTEIN 1"/>
    <property type="match status" value="1"/>
</dbReference>
<evidence type="ECO:0000313" key="3">
    <source>
        <dbReference type="EMBL" id="KAF3696649.1"/>
    </source>
</evidence>
<evidence type="ECO:0000259" key="2">
    <source>
        <dbReference type="Pfam" id="PF13837"/>
    </source>
</evidence>
<dbReference type="PRINTS" id="PR01217">
    <property type="entry name" value="PRICHEXTENSN"/>
</dbReference>
<protein>
    <recommendedName>
        <fullName evidence="2">Myb/SANT-like DNA-binding domain-containing protein</fullName>
    </recommendedName>
</protein>
<dbReference type="Pfam" id="PF13837">
    <property type="entry name" value="Myb_DNA-bind_4"/>
    <property type="match status" value="1"/>
</dbReference>
<reference evidence="4" key="2">
    <citation type="submission" date="2019-02" db="EMBL/GenBank/DDBJ databases">
        <title>Opniocepnalus argus Var Kimnra genome.</title>
        <authorList>
            <person name="Zhou C."/>
            <person name="Xiao S."/>
        </authorList>
    </citation>
    <scope>NUCLEOTIDE SEQUENCE [LARGE SCALE GENOMIC DNA]</scope>
</reference>
<sequence length="292" mass="33492">MHNWQESEIKELLTLRELEGIRNRITGTVRDSVVYQRITKQLAERGVYRTHMQVITKLKALRKQYLKYHQQKTRCGIDRVDWPFYEQCHRAFGNPSMGNPVKRQRSPTPPPASTTPPLPLPPPPSPPPKTPPTPPPPPPQSPPPPPPPMSEEHHEVVVGLWDEVDDKEISKHLAPVEAEDDEDQYSPPEQFRTINSTYTVRSKKKKTTVMDQVSTLVSATVSQLKEMDAAMQAQEDARLQRLMDHEKEMQNNLMSQLVAMHERISRENHERHLELVDRIFSRFPSSSASSGQ</sequence>